<proteinExistence type="predicted"/>
<keyword evidence="7" id="KW-0406">Ion transport</keyword>
<sequence>MNHDQRILLETNGMKTGIWAAATLAVSGMACGAAWAQSSVTLYGVVDAYVGNVRVGDKSVTAMGDGGNAASRIGFRGTEDLGGGNKVGFVLESGLFVQNGQGTIPGPGMAWTRQSYLSAEGHWGKLEMGRMYTPMFFTLFRTDPFGMNAVFSPLNAVSGTDAQPGLRAFAARSSNMFRYHLPASWPVAASLAYAPGDTTSNTVKRSAFMGGNVGWTQGGLFLGYAFQRFNEGAEAAITGPLGRSTYQTLSAAYQWTQLRVSGNYIRKTSNLDGVPTGQLFSLSASYAYSPTLTVMAEAVRRKVNGSARSQNVLALGFDHNLSKRTALYGRLLYLSNAANASATLGGAVVTPNSGDNVRLVGLGIRHMF</sequence>
<dbReference type="KEGG" id="cser:CCO03_05895"/>
<feature type="domain" description="Porin" evidence="11">
    <location>
        <begin position="23"/>
        <end position="336"/>
    </location>
</feature>
<dbReference type="GO" id="GO:0009279">
    <property type="term" value="C:cell outer membrane"/>
    <property type="evidence" value="ECO:0007669"/>
    <property type="project" value="UniProtKB-SubCell"/>
</dbReference>
<dbReference type="GO" id="GO:0015288">
    <property type="term" value="F:porin activity"/>
    <property type="evidence" value="ECO:0007669"/>
    <property type="project" value="UniProtKB-KW"/>
</dbReference>
<protein>
    <recommendedName>
        <fullName evidence="11">Porin domain-containing protein</fullName>
    </recommendedName>
</protein>
<comment type="subunit">
    <text evidence="2">Homotrimer.</text>
</comment>
<evidence type="ECO:0000256" key="9">
    <source>
        <dbReference type="ARBA" id="ARBA00023136"/>
    </source>
</evidence>
<dbReference type="Pfam" id="PF13609">
    <property type="entry name" value="Porin_4"/>
    <property type="match status" value="1"/>
</dbReference>
<evidence type="ECO:0000256" key="3">
    <source>
        <dbReference type="ARBA" id="ARBA00022448"/>
    </source>
</evidence>
<dbReference type="GO" id="GO:0046930">
    <property type="term" value="C:pore complex"/>
    <property type="evidence" value="ECO:0007669"/>
    <property type="project" value="UniProtKB-KW"/>
</dbReference>
<keyword evidence="10" id="KW-0998">Cell outer membrane</keyword>
<evidence type="ECO:0000256" key="8">
    <source>
        <dbReference type="ARBA" id="ARBA00023114"/>
    </source>
</evidence>
<keyword evidence="5" id="KW-0812">Transmembrane</keyword>
<evidence type="ECO:0000256" key="4">
    <source>
        <dbReference type="ARBA" id="ARBA00022452"/>
    </source>
</evidence>
<dbReference type="Gene3D" id="2.40.160.10">
    <property type="entry name" value="Porin"/>
    <property type="match status" value="1"/>
</dbReference>
<evidence type="ECO:0000256" key="7">
    <source>
        <dbReference type="ARBA" id="ARBA00023065"/>
    </source>
</evidence>
<dbReference type="InterPro" id="IPR050298">
    <property type="entry name" value="Gram-neg_bact_OMP"/>
</dbReference>
<accession>A0A1Y0ELV6</accession>
<dbReference type="SUPFAM" id="SSF56935">
    <property type="entry name" value="Porins"/>
    <property type="match status" value="1"/>
</dbReference>
<keyword evidence="8" id="KW-0626">Porin</keyword>
<dbReference type="PROSITE" id="PS51257">
    <property type="entry name" value="PROKAR_LIPOPROTEIN"/>
    <property type="match status" value="1"/>
</dbReference>
<comment type="subcellular location">
    <subcellularLocation>
        <location evidence="1">Cell outer membrane</location>
        <topology evidence="1">Multi-pass membrane protein</topology>
    </subcellularLocation>
</comment>
<dbReference type="Proteomes" id="UP000196138">
    <property type="component" value="Chromosome"/>
</dbReference>
<keyword evidence="9" id="KW-0472">Membrane</keyword>
<keyword evidence="3" id="KW-0813">Transport</keyword>
<dbReference type="InterPro" id="IPR033900">
    <property type="entry name" value="Gram_neg_porin_domain"/>
</dbReference>
<gene>
    <name evidence="12" type="ORF">CCO03_05895</name>
</gene>
<evidence type="ECO:0000256" key="1">
    <source>
        <dbReference type="ARBA" id="ARBA00004571"/>
    </source>
</evidence>
<evidence type="ECO:0000313" key="12">
    <source>
        <dbReference type="EMBL" id="ARU04272.1"/>
    </source>
</evidence>
<organism evidence="12 13">
    <name type="scientific">Comamonas serinivorans</name>
    <dbReference type="NCBI Taxonomy" id="1082851"/>
    <lineage>
        <taxon>Bacteria</taxon>
        <taxon>Pseudomonadati</taxon>
        <taxon>Pseudomonadota</taxon>
        <taxon>Betaproteobacteria</taxon>
        <taxon>Burkholderiales</taxon>
        <taxon>Comamonadaceae</taxon>
        <taxon>Comamonas</taxon>
    </lineage>
</organism>
<evidence type="ECO:0000259" key="11">
    <source>
        <dbReference type="Pfam" id="PF13609"/>
    </source>
</evidence>
<evidence type="ECO:0000313" key="13">
    <source>
        <dbReference type="Proteomes" id="UP000196138"/>
    </source>
</evidence>
<dbReference type="EMBL" id="CP021455">
    <property type="protein sequence ID" value="ARU04272.1"/>
    <property type="molecule type" value="Genomic_DNA"/>
</dbReference>
<keyword evidence="6" id="KW-0732">Signal</keyword>
<reference evidence="12 13" key="1">
    <citation type="submission" date="2017-05" db="EMBL/GenBank/DDBJ databases">
        <authorList>
            <person name="Song R."/>
            <person name="Chenine A.L."/>
            <person name="Ruprecht R.M."/>
        </authorList>
    </citation>
    <scope>NUCLEOTIDE SEQUENCE [LARGE SCALE GENOMIC DNA]</scope>
    <source>
        <strain evidence="12 13">DSM 26136</strain>
    </source>
</reference>
<name>A0A1Y0ELV6_9BURK</name>
<evidence type="ECO:0000256" key="10">
    <source>
        <dbReference type="ARBA" id="ARBA00023237"/>
    </source>
</evidence>
<evidence type="ECO:0000256" key="6">
    <source>
        <dbReference type="ARBA" id="ARBA00022729"/>
    </source>
</evidence>
<evidence type="ECO:0000256" key="2">
    <source>
        <dbReference type="ARBA" id="ARBA00011233"/>
    </source>
</evidence>
<keyword evidence="4" id="KW-1134">Transmembrane beta strand</keyword>
<keyword evidence="13" id="KW-1185">Reference proteome</keyword>
<dbReference type="GO" id="GO:0006811">
    <property type="term" value="P:monoatomic ion transport"/>
    <property type="evidence" value="ECO:0007669"/>
    <property type="project" value="UniProtKB-KW"/>
</dbReference>
<dbReference type="CDD" id="cd00342">
    <property type="entry name" value="gram_neg_porins"/>
    <property type="match status" value="1"/>
</dbReference>
<dbReference type="InterPro" id="IPR023614">
    <property type="entry name" value="Porin_dom_sf"/>
</dbReference>
<dbReference type="AlphaFoldDB" id="A0A1Y0ELV6"/>
<dbReference type="PANTHER" id="PTHR34501:SF9">
    <property type="entry name" value="MAJOR OUTER MEMBRANE PROTEIN P.IA"/>
    <property type="match status" value="1"/>
</dbReference>
<dbReference type="PANTHER" id="PTHR34501">
    <property type="entry name" value="PROTEIN YDDL-RELATED"/>
    <property type="match status" value="1"/>
</dbReference>
<evidence type="ECO:0000256" key="5">
    <source>
        <dbReference type="ARBA" id="ARBA00022692"/>
    </source>
</evidence>